<dbReference type="InterPro" id="IPR001073">
    <property type="entry name" value="C1q_dom"/>
</dbReference>
<feature type="coiled-coil region" evidence="1">
    <location>
        <begin position="185"/>
        <end position="219"/>
    </location>
</feature>
<gene>
    <name evidence="4" type="ORF">MEDL_36118</name>
</gene>
<evidence type="ECO:0000313" key="4">
    <source>
        <dbReference type="EMBL" id="CAG2222819.1"/>
    </source>
</evidence>
<evidence type="ECO:0000256" key="2">
    <source>
        <dbReference type="SAM" id="SignalP"/>
    </source>
</evidence>
<evidence type="ECO:0000256" key="1">
    <source>
        <dbReference type="SAM" id="Coils"/>
    </source>
</evidence>
<dbReference type="InterPro" id="IPR008983">
    <property type="entry name" value="Tumour_necrosis_fac-like_dom"/>
</dbReference>
<feature type="chain" id="PRO_5035788021" description="C1q domain-containing protein" evidence="2">
    <location>
        <begin position="20"/>
        <end position="406"/>
    </location>
</feature>
<dbReference type="Pfam" id="PF00386">
    <property type="entry name" value="C1q"/>
    <property type="match status" value="1"/>
</dbReference>
<organism evidence="4 5">
    <name type="scientific">Mytilus edulis</name>
    <name type="common">Blue mussel</name>
    <dbReference type="NCBI Taxonomy" id="6550"/>
    <lineage>
        <taxon>Eukaryota</taxon>
        <taxon>Metazoa</taxon>
        <taxon>Spiralia</taxon>
        <taxon>Lophotrochozoa</taxon>
        <taxon>Mollusca</taxon>
        <taxon>Bivalvia</taxon>
        <taxon>Autobranchia</taxon>
        <taxon>Pteriomorphia</taxon>
        <taxon>Mytilida</taxon>
        <taxon>Mytiloidea</taxon>
        <taxon>Mytilidae</taxon>
        <taxon>Mytilinae</taxon>
        <taxon>Mytilus</taxon>
    </lineage>
</organism>
<name>A0A8S3SVS1_MYTED</name>
<dbReference type="AlphaFoldDB" id="A0A8S3SVS1"/>
<proteinExistence type="predicted"/>
<accession>A0A8S3SVS1</accession>
<dbReference type="SUPFAM" id="SSF49842">
    <property type="entry name" value="TNF-like"/>
    <property type="match status" value="1"/>
</dbReference>
<dbReference type="SMART" id="SM00110">
    <property type="entry name" value="C1Q"/>
    <property type="match status" value="1"/>
</dbReference>
<protein>
    <recommendedName>
        <fullName evidence="3">C1q domain-containing protein</fullName>
    </recommendedName>
</protein>
<reference evidence="4" key="1">
    <citation type="submission" date="2021-03" db="EMBL/GenBank/DDBJ databases">
        <authorList>
            <person name="Bekaert M."/>
        </authorList>
    </citation>
    <scope>NUCLEOTIDE SEQUENCE</scope>
</reference>
<dbReference type="OrthoDB" id="6100633at2759"/>
<feature type="signal peptide" evidence="2">
    <location>
        <begin position="1"/>
        <end position="19"/>
    </location>
</feature>
<dbReference type="EMBL" id="CAJPWZ010001767">
    <property type="protein sequence ID" value="CAG2222819.1"/>
    <property type="molecule type" value="Genomic_DNA"/>
</dbReference>
<keyword evidence="5" id="KW-1185">Reference proteome</keyword>
<feature type="domain" description="C1q" evidence="3">
    <location>
        <begin position="273"/>
        <end position="405"/>
    </location>
</feature>
<dbReference type="Proteomes" id="UP000683360">
    <property type="component" value="Unassembled WGS sequence"/>
</dbReference>
<evidence type="ECO:0000259" key="3">
    <source>
        <dbReference type="SMART" id="SM00110"/>
    </source>
</evidence>
<keyword evidence="1" id="KW-0175">Coiled coil</keyword>
<dbReference type="Gene3D" id="2.60.120.40">
    <property type="match status" value="1"/>
</dbReference>
<sequence>MSALRFVIVISCIISVCLSSGETLMTDQHYLQLANMIASEISSRAKLDETVKSLKGEIANIKGRAEIDIDICKSQLLVIKNDSDVLGSKLQTLENDYRVMKSENGELLDHQSILEETRIQMQNITNGQIETIRHLQRELEKVTMDHNMLKEHLNNSRTDYDTLLSDYTGLKSKYETDLRVFEAEMRANIEEQEELQGNLTQLQEEMKNTNATVLNLMKTSDTKKTEIFTLMNLTDDATQRISLLENLKDVLVPRLDKLIEKQGAMKDKMDNQTIGLNAKVAVSACATEQSVGGIVRFPTVKTEFGISKLSGLQTRGEFVCDIPGLYLVSVYLVSATTHANFNLYKNSYDLTKVFMKGSSKDNRDYGTGTAVQAVELDVGDTIYVKLEGQYTIVGNSSSCITIMKIK</sequence>
<keyword evidence="2" id="KW-0732">Signal</keyword>
<evidence type="ECO:0000313" key="5">
    <source>
        <dbReference type="Proteomes" id="UP000683360"/>
    </source>
</evidence>
<comment type="caution">
    <text evidence="4">The sequence shown here is derived from an EMBL/GenBank/DDBJ whole genome shotgun (WGS) entry which is preliminary data.</text>
</comment>